<evidence type="ECO:0000256" key="5">
    <source>
        <dbReference type="ARBA" id="ARBA00023242"/>
    </source>
</evidence>
<reference evidence="9" key="1">
    <citation type="submission" date="2023-05" db="EMBL/GenBank/DDBJ databases">
        <authorList>
            <person name="Huff M."/>
        </authorList>
    </citation>
    <scope>NUCLEOTIDE SEQUENCE</scope>
</reference>
<evidence type="ECO:0000256" key="6">
    <source>
        <dbReference type="SAM" id="MobiDB-lite"/>
    </source>
</evidence>
<evidence type="ECO:0000313" key="9">
    <source>
        <dbReference type="EMBL" id="CAI9770214.1"/>
    </source>
</evidence>
<feature type="domain" description="HD-Zip IV C-terminal" evidence="8">
    <location>
        <begin position="187"/>
        <end position="369"/>
    </location>
</feature>
<keyword evidence="10" id="KW-1185">Reference proteome</keyword>
<feature type="domain" description="START" evidence="7">
    <location>
        <begin position="58"/>
        <end position="103"/>
    </location>
</feature>
<dbReference type="PANTHER" id="PTHR45654">
    <property type="entry name" value="HOMEOBOX-LEUCINE ZIPPER PROTEIN MERISTEM L1"/>
    <property type="match status" value="1"/>
</dbReference>
<dbReference type="GO" id="GO:0003677">
    <property type="term" value="F:DNA binding"/>
    <property type="evidence" value="ECO:0007669"/>
    <property type="project" value="UniProtKB-KW"/>
</dbReference>
<protein>
    <recommendedName>
        <fullName evidence="11">START domain-containing protein</fullName>
    </recommendedName>
</protein>
<feature type="region of interest" description="Disordered" evidence="6">
    <location>
        <begin position="1"/>
        <end position="21"/>
    </location>
</feature>
<dbReference type="EMBL" id="OU503045">
    <property type="protein sequence ID" value="CAI9770214.1"/>
    <property type="molecule type" value="Genomic_DNA"/>
</dbReference>
<dbReference type="Pfam" id="PF01852">
    <property type="entry name" value="START"/>
    <property type="match status" value="1"/>
</dbReference>
<dbReference type="InterPro" id="IPR057993">
    <property type="entry name" value="HD-Zip_IV_C"/>
</dbReference>
<keyword evidence="1" id="KW-0805">Transcription regulation</keyword>
<dbReference type="PANTHER" id="PTHR45654:SF5">
    <property type="entry name" value="HOMEOBOX-LEUCINE ZIPPER PROTEIN ANTHOCYANINLESS 2-RELATED"/>
    <property type="match status" value="1"/>
</dbReference>
<evidence type="ECO:0000256" key="3">
    <source>
        <dbReference type="ARBA" id="ARBA00023155"/>
    </source>
</evidence>
<dbReference type="InterPro" id="IPR042160">
    <property type="entry name" value="HD-Zip_IV"/>
</dbReference>
<evidence type="ECO:0000256" key="1">
    <source>
        <dbReference type="ARBA" id="ARBA00023015"/>
    </source>
</evidence>
<dbReference type="InterPro" id="IPR002913">
    <property type="entry name" value="START_lipid-bd_dom"/>
</dbReference>
<dbReference type="Pfam" id="PF25797">
    <property type="entry name" value="PDF2_C"/>
    <property type="match status" value="1"/>
</dbReference>
<keyword evidence="4" id="KW-0804">Transcription</keyword>
<evidence type="ECO:0000259" key="8">
    <source>
        <dbReference type="Pfam" id="PF25797"/>
    </source>
</evidence>
<gene>
    <name evidence="9" type="ORF">FPE_LOCUS17847</name>
</gene>
<keyword evidence="5" id="KW-0539">Nucleus</keyword>
<keyword evidence="3" id="KW-0371">Homeobox</keyword>
<dbReference type="Proteomes" id="UP000834106">
    <property type="component" value="Chromosome 10"/>
</dbReference>
<proteinExistence type="predicted"/>
<name>A0AAD2DYB2_9LAMI</name>
<sequence>MANKETCVKAGGSGANSTESSTVPDELYSILLRDQTQKVEKKTSQTEEFKLYCLCLEENARIRVIWVEHVRYGEYAIHHIYRVLIEDCMAFGAARWIATFRQQLHRNILQESSGVPIGNDTKVLTFFIFSHGCKCTETLVKASRAHDESLCAVFCPSSAPYMDENLRITQPVRAWLTGESQPALFASMVDSGEPVGTLVNVTTSLGLPQSPQSLFDFLCDENIRQQWGLANIALQKEYHIATGEDGNNVSLLRPTIKGEKWMLQETRRDELGALVVIMPIDSLSVENVLKGEDFTNIPLVFSGFAIKPNLVPPFAPPMSRGPFYDAKTSLLTMVKRNSVGHPEIVTHESMKKYSRIMKKNVQRIKAGLNILDRL</sequence>
<organism evidence="9 10">
    <name type="scientific">Fraxinus pennsylvanica</name>
    <dbReference type="NCBI Taxonomy" id="56036"/>
    <lineage>
        <taxon>Eukaryota</taxon>
        <taxon>Viridiplantae</taxon>
        <taxon>Streptophyta</taxon>
        <taxon>Embryophyta</taxon>
        <taxon>Tracheophyta</taxon>
        <taxon>Spermatophyta</taxon>
        <taxon>Magnoliopsida</taxon>
        <taxon>eudicotyledons</taxon>
        <taxon>Gunneridae</taxon>
        <taxon>Pentapetalae</taxon>
        <taxon>asterids</taxon>
        <taxon>lamiids</taxon>
        <taxon>Lamiales</taxon>
        <taxon>Oleaceae</taxon>
        <taxon>Oleeae</taxon>
        <taxon>Fraxinus</taxon>
    </lineage>
</organism>
<evidence type="ECO:0000256" key="4">
    <source>
        <dbReference type="ARBA" id="ARBA00023163"/>
    </source>
</evidence>
<dbReference type="GO" id="GO:0008289">
    <property type="term" value="F:lipid binding"/>
    <property type="evidence" value="ECO:0007669"/>
    <property type="project" value="InterPro"/>
</dbReference>
<dbReference type="AlphaFoldDB" id="A0AAD2DYB2"/>
<evidence type="ECO:0000259" key="7">
    <source>
        <dbReference type="Pfam" id="PF01852"/>
    </source>
</evidence>
<evidence type="ECO:0000256" key="2">
    <source>
        <dbReference type="ARBA" id="ARBA00023125"/>
    </source>
</evidence>
<keyword evidence="2" id="KW-0238">DNA-binding</keyword>
<evidence type="ECO:0008006" key="11">
    <source>
        <dbReference type="Google" id="ProtNLM"/>
    </source>
</evidence>
<accession>A0AAD2DYB2</accession>
<evidence type="ECO:0000313" key="10">
    <source>
        <dbReference type="Proteomes" id="UP000834106"/>
    </source>
</evidence>